<name>A0AAV8YEV1_9CUCU</name>
<gene>
    <name evidence="1" type="ORF">NQ318_007564</name>
</gene>
<reference evidence="1" key="1">
    <citation type="journal article" date="2023" name="Insect Mol. Biol.">
        <title>Genome sequencing provides insights into the evolution of gene families encoding plant cell wall-degrading enzymes in longhorned beetles.</title>
        <authorList>
            <person name="Shin N.R."/>
            <person name="Okamura Y."/>
            <person name="Kirsch R."/>
            <person name="Pauchet Y."/>
        </authorList>
    </citation>
    <scope>NUCLEOTIDE SEQUENCE</scope>
    <source>
        <strain evidence="1">AMC_N1</strain>
    </source>
</reference>
<dbReference type="Proteomes" id="UP001162162">
    <property type="component" value="Unassembled WGS sequence"/>
</dbReference>
<protein>
    <recommendedName>
        <fullName evidence="3">Transposase</fullName>
    </recommendedName>
</protein>
<organism evidence="1 2">
    <name type="scientific">Aromia moschata</name>
    <dbReference type="NCBI Taxonomy" id="1265417"/>
    <lineage>
        <taxon>Eukaryota</taxon>
        <taxon>Metazoa</taxon>
        <taxon>Ecdysozoa</taxon>
        <taxon>Arthropoda</taxon>
        <taxon>Hexapoda</taxon>
        <taxon>Insecta</taxon>
        <taxon>Pterygota</taxon>
        <taxon>Neoptera</taxon>
        <taxon>Endopterygota</taxon>
        <taxon>Coleoptera</taxon>
        <taxon>Polyphaga</taxon>
        <taxon>Cucujiformia</taxon>
        <taxon>Chrysomeloidea</taxon>
        <taxon>Cerambycidae</taxon>
        <taxon>Cerambycinae</taxon>
        <taxon>Callichromatini</taxon>
        <taxon>Aromia</taxon>
    </lineage>
</organism>
<evidence type="ECO:0000313" key="2">
    <source>
        <dbReference type="Proteomes" id="UP001162162"/>
    </source>
</evidence>
<dbReference type="EMBL" id="JAPWTK010000118">
    <property type="protein sequence ID" value="KAJ8949463.1"/>
    <property type="molecule type" value="Genomic_DNA"/>
</dbReference>
<comment type="caution">
    <text evidence="1">The sequence shown here is derived from an EMBL/GenBank/DDBJ whole genome shotgun (WGS) entry which is preliminary data.</text>
</comment>
<dbReference type="AlphaFoldDB" id="A0AAV8YEV1"/>
<proteinExistence type="predicted"/>
<accession>A0AAV8YEV1</accession>
<keyword evidence="2" id="KW-1185">Reference proteome</keyword>
<evidence type="ECO:0008006" key="3">
    <source>
        <dbReference type="Google" id="ProtNLM"/>
    </source>
</evidence>
<evidence type="ECO:0000313" key="1">
    <source>
        <dbReference type="EMBL" id="KAJ8949463.1"/>
    </source>
</evidence>
<sequence length="119" mass="13679">MVPKDIAETVPDDWGVDGHRTHLTLDLSDLCSQLQIILICLYPNASRILQPADVAAFKPLKTGWFKAILVWRRNNPSMRFTKANFAPLLEEVVKKLFETTDNKKWLPCMWAISLESRCH</sequence>